<dbReference type="InterPro" id="IPR009057">
    <property type="entry name" value="Homeodomain-like_sf"/>
</dbReference>
<protein>
    <recommendedName>
        <fullName evidence="4">Transposase Tc1-like domain-containing protein</fullName>
    </recommendedName>
</protein>
<dbReference type="Gene3D" id="1.10.10.10">
    <property type="entry name" value="Winged helix-like DNA-binding domain superfamily/Winged helix DNA-binding domain"/>
    <property type="match status" value="1"/>
</dbReference>
<sequence length="117" mass="13960">MPARSELTPALRERICELHSAAHWGYRRIHQRYPWISISTIRYTIKKEHERRAGVSKPRSGRPRKLDTTDKVRLLDAISENPRITHEDLLAEVSYKVKIDSIRRLLNTENLRKWRYS</sequence>
<evidence type="ECO:0000313" key="2">
    <source>
        <dbReference type="EMBL" id="OQE34359.1"/>
    </source>
</evidence>
<evidence type="ECO:0000313" key="3">
    <source>
        <dbReference type="Proteomes" id="UP000191500"/>
    </source>
</evidence>
<evidence type="ECO:0008006" key="4">
    <source>
        <dbReference type="Google" id="ProtNLM"/>
    </source>
</evidence>
<dbReference type="EMBL" id="MDDG01000019">
    <property type="protein sequence ID" value="OQE34359.1"/>
    <property type="molecule type" value="Genomic_DNA"/>
</dbReference>
<reference evidence="3" key="2">
    <citation type="journal article" date="2017" name="Nat. Microbiol.">
        <title>Global analysis of biosynthetic gene clusters reveals vast potential of secondary metabolite production in Penicillium species.</title>
        <authorList>
            <person name="Nielsen J.C."/>
            <person name="Grijseels S."/>
            <person name="Prigent S."/>
            <person name="Ji B."/>
            <person name="Dainat J."/>
            <person name="Nielsen K.F."/>
            <person name="Frisvad J.C."/>
            <person name="Workman M."/>
            <person name="Nielsen J."/>
        </authorList>
    </citation>
    <scope>NUCLEOTIDE SEQUENCE [LARGE SCALE GENOMIC DNA]</scope>
    <source>
        <strain evidence="3">IBT 31321</strain>
    </source>
</reference>
<keyword evidence="3" id="KW-1185">Reference proteome</keyword>
<dbReference type="STRING" id="36646.A0A1V6U6H0"/>
<evidence type="ECO:0000313" key="1">
    <source>
        <dbReference type="EMBL" id="OQE34068.1"/>
    </source>
</evidence>
<proteinExistence type="predicted"/>
<reference evidence="1" key="1">
    <citation type="submission" date="2016-08" db="EMBL/GenBank/DDBJ databases">
        <title>Uncovering the secondary metabolism of Penicillium species provides insights into the evolution of 6-MSA pathways.</title>
        <authorList>
            <person name="Nielsen J.C."/>
            <person name="Nielsen J."/>
        </authorList>
    </citation>
    <scope>NUCLEOTIDE SEQUENCE [LARGE SCALE GENOMIC DNA]</scope>
    <source>
        <strain evidence="1">IBT 31321</strain>
    </source>
</reference>
<organism evidence="1 3">
    <name type="scientific">Penicillium coprophilum</name>
    <dbReference type="NCBI Taxonomy" id="36646"/>
    <lineage>
        <taxon>Eukaryota</taxon>
        <taxon>Fungi</taxon>
        <taxon>Dikarya</taxon>
        <taxon>Ascomycota</taxon>
        <taxon>Pezizomycotina</taxon>
        <taxon>Eurotiomycetes</taxon>
        <taxon>Eurotiomycetidae</taxon>
        <taxon>Eurotiales</taxon>
        <taxon>Aspergillaceae</taxon>
        <taxon>Penicillium</taxon>
    </lineage>
</organism>
<accession>A0A1V6U6H0</accession>
<dbReference type="EMBL" id="MDDG01000034">
    <property type="protein sequence ID" value="OQE34068.1"/>
    <property type="molecule type" value="Genomic_DNA"/>
</dbReference>
<dbReference type="AlphaFoldDB" id="A0A1V6U6H0"/>
<dbReference type="InterPro" id="IPR036388">
    <property type="entry name" value="WH-like_DNA-bd_sf"/>
</dbReference>
<comment type="caution">
    <text evidence="1">The sequence shown here is derived from an EMBL/GenBank/DDBJ whole genome shotgun (WGS) entry which is preliminary data.</text>
</comment>
<gene>
    <name evidence="2" type="ORF">PENCOP_c019G06516</name>
    <name evidence="1" type="ORF">PENCOP_c034G07357</name>
</gene>
<dbReference type="SUPFAM" id="SSF46689">
    <property type="entry name" value="Homeodomain-like"/>
    <property type="match status" value="1"/>
</dbReference>
<name>A0A1V6U6H0_9EURO</name>
<dbReference type="Proteomes" id="UP000191500">
    <property type="component" value="Unassembled WGS sequence"/>
</dbReference>